<dbReference type="GO" id="GO:0003676">
    <property type="term" value="F:nucleic acid binding"/>
    <property type="evidence" value="ECO:0007669"/>
    <property type="project" value="InterPro"/>
</dbReference>
<proteinExistence type="inferred from homology"/>
<keyword evidence="3" id="KW-0809">Transit peptide</keyword>
<dbReference type="PANTHER" id="PTHR13068">
    <property type="entry name" value="CGI-12 PROTEIN-RELATED"/>
    <property type="match status" value="1"/>
</dbReference>
<dbReference type="SMART" id="SM00733">
    <property type="entry name" value="Mterf"/>
    <property type="match status" value="3"/>
</dbReference>
<organism evidence="4 5">
    <name type="scientific">Oldenlandia corymbosa var. corymbosa</name>
    <dbReference type="NCBI Taxonomy" id="529605"/>
    <lineage>
        <taxon>Eukaryota</taxon>
        <taxon>Viridiplantae</taxon>
        <taxon>Streptophyta</taxon>
        <taxon>Embryophyta</taxon>
        <taxon>Tracheophyta</taxon>
        <taxon>Spermatophyta</taxon>
        <taxon>Magnoliopsida</taxon>
        <taxon>eudicotyledons</taxon>
        <taxon>Gunneridae</taxon>
        <taxon>Pentapetalae</taxon>
        <taxon>asterids</taxon>
        <taxon>lamiids</taxon>
        <taxon>Gentianales</taxon>
        <taxon>Rubiaceae</taxon>
        <taxon>Rubioideae</taxon>
        <taxon>Spermacoceae</taxon>
        <taxon>Hedyotis-Oldenlandia complex</taxon>
        <taxon>Oldenlandia</taxon>
    </lineage>
</organism>
<dbReference type="PANTHER" id="PTHR13068:SF231">
    <property type="entry name" value="TRANSCRIPTION TERMINATION FACTOR MTERF2, CHLOROPLASTIC-LIKE"/>
    <property type="match status" value="1"/>
</dbReference>
<keyword evidence="2" id="KW-0804">Transcription</keyword>
<keyword evidence="5" id="KW-1185">Reference proteome</keyword>
<gene>
    <name evidence="4" type="ORF">OLC1_LOCUS15013</name>
</gene>
<evidence type="ECO:0000256" key="1">
    <source>
        <dbReference type="ARBA" id="ARBA00007692"/>
    </source>
</evidence>
<evidence type="ECO:0000313" key="4">
    <source>
        <dbReference type="EMBL" id="CAI9106530.1"/>
    </source>
</evidence>
<dbReference type="Pfam" id="PF02536">
    <property type="entry name" value="mTERF"/>
    <property type="match status" value="1"/>
</dbReference>
<comment type="similarity">
    <text evidence="1">Belongs to the mTERF family.</text>
</comment>
<dbReference type="Gene3D" id="1.25.70.10">
    <property type="entry name" value="Transcription termination factor 3, mitochondrial"/>
    <property type="match status" value="2"/>
</dbReference>
<dbReference type="GO" id="GO:0006353">
    <property type="term" value="P:DNA-templated transcription termination"/>
    <property type="evidence" value="ECO:0007669"/>
    <property type="project" value="UniProtKB-KW"/>
</dbReference>
<evidence type="ECO:0000256" key="2">
    <source>
        <dbReference type="ARBA" id="ARBA00022472"/>
    </source>
</evidence>
<dbReference type="InterPro" id="IPR038538">
    <property type="entry name" value="MTERF_sf"/>
</dbReference>
<dbReference type="AlphaFoldDB" id="A0AAV1DHL4"/>
<reference evidence="4" key="1">
    <citation type="submission" date="2023-03" db="EMBL/GenBank/DDBJ databases">
        <authorList>
            <person name="Julca I."/>
        </authorList>
    </citation>
    <scope>NUCLEOTIDE SEQUENCE</scope>
</reference>
<dbReference type="Proteomes" id="UP001161247">
    <property type="component" value="Chromosome 5"/>
</dbReference>
<accession>A0AAV1DHL4</accession>
<name>A0AAV1DHL4_OLDCO</name>
<dbReference type="EMBL" id="OX459122">
    <property type="protein sequence ID" value="CAI9106530.1"/>
    <property type="molecule type" value="Genomic_DNA"/>
</dbReference>
<keyword evidence="2" id="KW-0805">Transcription regulation</keyword>
<protein>
    <submittedName>
        <fullName evidence="4">OLC1v1005712C1</fullName>
    </submittedName>
</protein>
<dbReference type="InterPro" id="IPR003690">
    <property type="entry name" value="MTERF"/>
</dbReference>
<evidence type="ECO:0000256" key="3">
    <source>
        <dbReference type="ARBA" id="ARBA00022946"/>
    </source>
</evidence>
<sequence>MAVSHSFFFKSIVNFSTTTAATKEAESTQNADTVDYLINSLGFSKDAAIATLNKVPHSRPSPKKADSMVNYLENLGISKTHIRSMVSQTPKLLCCKMDKTLEPKVKFFRELGLSGSALVKAISGCWCRGLDTTIKSGVSYLKKLTGSDDNVVLVLKRWPRVLVFLDVETVDKNLKLLINYGLTHDDIVKWITRHPSNFFTIRPDHMKDTLHRVENVLGIPRNSAMFLYGVEIFSSHDRSRVDEKFGVFRSFGWPESSPDYLASHPVFLTLSFEKRVKPRNEVLKILNEKKLNKNKVGLFTVVILPESKFLKYYILPYKDMLPDLYNTYLSKAKIPEAEQ</sequence>
<keyword evidence="2" id="KW-0806">Transcription termination</keyword>
<evidence type="ECO:0000313" key="5">
    <source>
        <dbReference type="Proteomes" id="UP001161247"/>
    </source>
</evidence>